<dbReference type="AlphaFoldDB" id="A0A9W9KSC2"/>
<feature type="region of interest" description="Disordered" evidence="10">
    <location>
        <begin position="133"/>
        <end position="170"/>
    </location>
</feature>
<evidence type="ECO:0000256" key="2">
    <source>
        <dbReference type="ARBA" id="ARBA00004123"/>
    </source>
</evidence>
<comment type="function">
    <text evidence="1">The complex LTO1:YAE1 may function as a target specific adapter that probably recruits apo-RPLI1 to the cytosolic iron-sulfur protein assembly (CIA) complex machinery. May be required for biogenesis of the large ribosomal subunit and initiation of translation.</text>
</comment>
<comment type="subunit">
    <text evidence="5">May form a complex with LTO1.</text>
</comment>
<keyword evidence="9" id="KW-0539">Nucleus</keyword>
<evidence type="ECO:0000256" key="5">
    <source>
        <dbReference type="ARBA" id="ARBA00011427"/>
    </source>
</evidence>
<organism evidence="12 13">
    <name type="scientific">Penicillium angulare</name>
    <dbReference type="NCBI Taxonomy" id="116970"/>
    <lineage>
        <taxon>Eukaryota</taxon>
        <taxon>Fungi</taxon>
        <taxon>Dikarya</taxon>
        <taxon>Ascomycota</taxon>
        <taxon>Pezizomycotina</taxon>
        <taxon>Eurotiomycetes</taxon>
        <taxon>Eurotiomycetidae</taxon>
        <taxon>Eurotiales</taxon>
        <taxon>Aspergillaceae</taxon>
        <taxon>Penicillium</taxon>
    </lineage>
</organism>
<evidence type="ECO:0000256" key="7">
    <source>
        <dbReference type="ARBA" id="ARBA00018400"/>
    </source>
</evidence>
<keyword evidence="13" id="KW-1185">Reference proteome</keyword>
<feature type="compositionally biased region" description="Basic and acidic residues" evidence="10">
    <location>
        <begin position="26"/>
        <end position="35"/>
    </location>
</feature>
<dbReference type="GO" id="GO:0005634">
    <property type="term" value="C:nucleus"/>
    <property type="evidence" value="ECO:0007669"/>
    <property type="project" value="UniProtKB-SubCell"/>
</dbReference>
<evidence type="ECO:0000313" key="13">
    <source>
        <dbReference type="Proteomes" id="UP001149165"/>
    </source>
</evidence>
<name>A0A9W9KSC2_9EURO</name>
<evidence type="ECO:0000259" key="11">
    <source>
        <dbReference type="Pfam" id="PF09811"/>
    </source>
</evidence>
<evidence type="ECO:0000313" key="12">
    <source>
        <dbReference type="EMBL" id="KAJ5116315.1"/>
    </source>
</evidence>
<dbReference type="GO" id="GO:0005737">
    <property type="term" value="C:cytoplasm"/>
    <property type="evidence" value="ECO:0007669"/>
    <property type="project" value="UniProtKB-SubCell"/>
</dbReference>
<proteinExistence type="inferred from homology"/>
<evidence type="ECO:0000256" key="4">
    <source>
        <dbReference type="ARBA" id="ARBA00007096"/>
    </source>
</evidence>
<dbReference type="PANTHER" id="PTHR18829">
    <property type="entry name" value="PROTEIN YAE1 HOMOLOG"/>
    <property type="match status" value="1"/>
</dbReference>
<evidence type="ECO:0000256" key="10">
    <source>
        <dbReference type="SAM" id="MobiDB-lite"/>
    </source>
</evidence>
<evidence type="ECO:0000256" key="6">
    <source>
        <dbReference type="ARBA" id="ARBA00017286"/>
    </source>
</evidence>
<feature type="domain" description="Essential protein Yae1 N-terminal" evidence="11">
    <location>
        <begin position="87"/>
        <end position="125"/>
    </location>
</feature>
<dbReference type="InterPro" id="IPR038881">
    <property type="entry name" value="Yae1-like"/>
</dbReference>
<dbReference type="Pfam" id="PF09811">
    <property type="entry name" value="Yae1_N"/>
    <property type="match status" value="1"/>
</dbReference>
<sequence>MTSTHTDSSSGPSPPESPATTMTSTHTDDTAEHPAVDNSLDDIFGSSPPPESREHIRAENTTNATATSTSVEPSDLPSLRRQHVTAGYRDGVSVSKGERVQDGFDAAFPVGAQLGMRAGTILGILEGITRGLEERSASVVKKPTTRGTPSSSATENGQAESAETRREKRDKVLRVYEDAVKALDLRAVFTGFEAAPASGSRVDTDSGEIQQNIEAGEKPEEQLRKKGDAVISEWEEKLAVPRWEENMEALEMKESQGDKGAVAERS</sequence>
<feature type="region of interest" description="Disordered" evidence="10">
    <location>
        <begin position="1"/>
        <end position="99"/>
    </location>
</feature>
<accession>A0A9W9KSC2</accession>
<comment type="similarity">
    <text evidence="4">Belongs to the YAE1 family.</text>
</comment>
<comment type="subcellular location">
    <subcellularLocation>
        <location evidence="3">Cytoplasm</location>
    </subcellularLocation>
    <subcellularLocation>
        <location evidence="2">Nucleus</location>
    </subcellularLocation>
</comment>
<dbReference type="OrthoDB" id="20086at2759"/>
<evidence type="ECO:0000256" key="1">
    <source>
        <dbReference type="ARBA" id="ARBA00003836"/>
    </source>
</evidence>
<dbReference type="InterPro" id="IPR019191">
    <property type="entry name" value="Essential_protein_Yae1_N"/>
</dbReference>
<evidence type="ECO:0000256" key="9">
    <source>
        <dbReference type="ARBA" id="ARBA00023242"/>
    </source>
</evidence>
<reference evidence="12" key="1">
    <citation type="submission" date="2022-11" db="EMBL/GenBank/DDBJ databases">
        <authorList>
            <person name="Petersen C."/>
        </authorList>
    </citation>
    <scope>NUCLEOTIDE SEQUENCE</scope>
    <source>
        <strain evidence="12">IBT 30069</strain>
    </source>
</reference>
<reference evidence="12" key="2">
    <citation type="journal article" date="2023" name="IMA Fungus">
        <title>Comparative genomic study of the Penicillium genus elucidates a diverse pangenome and 15 lateral gene transfer events.</title>
        <authorList>
            <person name="Petersen C."/>
            <person name="Sorensen T."/>
            <person name="Nielsen M.R."/>
            <person name="Sondergaard T.E."/>
            <person name="Sorensen J.L."/>
            <person name="Fitzpatrick D.A."/>
            <person name="Frisvad J.C."/>
            <person name="Nielsen K.L."/>
        </authorList>
    </citation>
    <scope>NUCLEOTIDE SEQUENCE</scope>
    <source>
        <strain evidence="12">IBT 30069</strain>
    </source>
</reference>
<gene>
    <name evidence="12" type="ORF">N7456_000663</name>
</gene>
<evidence type="ECO:0000256" key="3">
    <source>
        <dbReference type="ARBA" id="ARBA00004496"/>
    </source>
</evidence>
<protein>
    <recommendedName>
        <fullName evidence="7">Protein YAE1</fullName>
    </recommendedName>
    <alternativeName>
        <fullName evidence="6">Protein yae1</fullName>
    </alternativeName>
</protein>
<comment type="caution">
    <text evidence="12">The sequence shown here is derived from an EMBL/GenBank/DDBJ whole genome shotgun (WGS) entry which is preliminary data.</text>
</comment>
<dbReference type="EMBL" id="JAPQKH010000001">
    <property type="protein sequence ID" value="KAJ5116315.1"/>
    <property type="molecule type" value="Genomic_DNA"/>
</dbReference>
<feature type="compositionally biased region" description="Polar residues" evidence="10">
    <location>
        <begin position="145"/>
        <end position="161"/>
    </location>
</feature>
<feature type="compositionally biased region" description="Low complexity" evidence="10">
    <location>
        <begin position="60"/>
        <end position="70"/>
    </location>
</feature>
<dbReference type="Proteomes" id="UP001149165">
    <property type="component" value="Unassembled WGS sequence"/>
</dbReference>
<dbReference type="PANTHER" id="PTHR18829:SF0">
    <property type="entry name" value="PROTEIN YAE1 HOMOLOG"/>
    <property type="match status" value="1"/>
</dbReference>
<evidence type="ECO:0000256" key="8">
    <source>
        <dbReference type="ARBA" id="ARBA00022490"/>
    </source>
</evidence>
<keyword evidence="8" id="KW-0963">Cytoplasm</keyword>